<dbReference type="Gene3D" id="2.40.100.10">
    <property type="entry name" value="Cyclophilin-like"/>
    <property type="match status" value="1"/>
</dbReference>
<dbReference type="GO" id="GO:0005524">
    <property type="term" value="F:ATP binding"/>
    <property type="evidence" value="ECO:0007669"/>
    <property type="project" value="UniProtKB-KW"/>
</dbReference>
<dbReference type="EMBL" id="BSDP01000001">
    <property type="protein sequence ID" value="GLI27928.1"/>
    <property type="molecule type" value="Genomic_DNA"/>
</dbReference>
<keyword evidence="2 5" id="KW-0378">Hydrolase</keyword>
<dbReference type="SUPFAM" id="SSF50891">
    <property type="entry name" value="Cyclophilin-like"/>
    <property type="match status" value="1"/>
</dbReference>
<evidence type="ECO:0000313" key="6">
    <source>
        <dbReference type="Proteomes" id="UP001144396"/>
    </source>
</evidence>
<keyword evidence="1" id="KW-0547">Nucleotide-binding</keyword>
<comment type="caution">
    <text evidence="5">The sequence shown here is derived from an EMBL/GenBank/DDBJ whole genome shotgun (WGS) entry which is preliminary data.</text>
</comment>
<feature type="domain" description="Carboxyltransferase" evidence="4">
    <location>
        <begin position="10"/>
        <end position="200"/>
    </location>
</feature>
<dbReference type="Proteomes" id="UP001144396">
    <property type="component" value="Unassembled WGS sequence"/>
</dbReference>
<dbReference type="AlphaFoldDB" id="A0A9W6CSZ4"/>
<dbReference type="InterPro" id="IPR029000">
    <property type="entry name" value="Cyclophilin-like_dom_sf"/>
</dbReference>
<name>A0A9W6CSZ4_9MICO</name>
<evidence type="ECO:0000259" key="4">
    <source>
        <dbReference type="SMART" id="SM00796"/>
    </source>
</evidence>
<reference evidence="5" key="1">
    <citation type="submission" date="2022-12" db="EMBL/GenBank/DDBJ databases">
        <title>Reference genome sequencing for broad-spectrum identification of bacterial and archaeal isolates by mass spectrometry.</title>
        <authorList>
            <person name="Sekiguchi Y."/>
            <person name="Tourlousse D.M."/>
        </authorList>
    </citation>
    <scope>NUCLEOTIDE SEQUENCE</scope>
    <source>
        <strain evidence="5">14</strain>
    </source>
</reference>
<proteinExistence type="predicted"/>
<evidence type="ECO:0000256" key="1">
    <source>
        <dbReference type="ARBA" id="ARBA00022741"/>
    </source>
</evidence>
<dbReference type="SMART" id="SM00796">
    <property type="entry name" value="AHS1"/>
    <property type="match status" value="1"/>
</dbReference>
<keyword evidence="3" id="KW-0067">ATP-binding</keyword>
<dbReference type="GO" id="GO:0016787">
    <property type="term" value="F:hydrolase activity"/>
    <property type="evidence" value="ECO:0007669"/>
    <property type="project" value="UniProtKB-KW"/>
</dbReference>
<dbReference type="PANTHER" id="PTHR34698">
    <property type="entry name" value="5-OXOPROLINASE SUBUNIT B"/>
    <property type="match status" value="1"/>
</dbReference>
<organism evidence="5 6">
    <name type="scientific">Agromyces rhizosphaerae</name>
    <dbReference type="NCBI Taxonomy" id="88374"/>
    <lineage>
        <taxon>Bacteria</taxon>
        <taxon>Bacillati</taxon>
        <taxon>Actinomycetota</taxon>
        <taxon>Actinomycetes</taxon>
        <taxon>Micrococcales</taxon>
        <taxon>Microbacteriaceae</taxon>
        <taxon>Agromyces</taxon>
    </lineage>
</organism>
<dbReference type="SUPFAM" id="SSF160467">
    <property type="entry name" value="PH0987 N-terminal domain-like"/>
    <property type="match status" value="1"/>
</dbReference>
<dbReference type="InterPro" id="IPR003833">
    <property type="entry name" value="CT_C_D"/>
</dbReference>
<gene>
    <name evidence="5" type="ORF">ARHIZOSPH14_21700</name>
</gene>
<evidence type="ECO:0000256" key="2">
    <source>
        <dbReference type="ARBA" id="ARBA00022801"/>
    </source>
</evidence>
<accession>A0A9W6CSZ4</accession>
<keyword evidence="6" id="KW-1185">Reference proteome</keyword>
<dbReference type="Gene3D" id="3.30.1360.40">
    <property type="match status" value="1"/>
</dbReference>
<dbReference type="Pfam" id="PF02682">
    <property type="entry name" value="CT_C_D"/>
    <property type="match status" value="1"/>
</dbReference>
<dbReference type="InterPro" id="IPR010016">
    <property type="entry name" value="PxpB"/>
</dbReference>
<protein>
    <submittedName>
        <fullName evidence="5">Allophanate hydrolase</fullName>
    </submittedName>
</protein>
<dbReference type="PANTHER" id="PTHR34698:SF2">
    <property type="entry name" value="5-OXOPROLINASE SUBUNIT B"/>
    <property type="match status" value="1"/>
</dbReference>
<sequence length="215" mass="22036">MTAATGTGARRLLPSGEHAVLVECGSAEEVLGLHAALVATRPDGVVDLVPAARTVLVSVDTSRIALETASAWVARTEPAAAGSAAAEPVELPARYDGDDLAAAADALGISPDELVEAHLAATWRVAFTGFAPGFGYLVSDDWPYDVPRLASPRTRVPAGSIGLAGSYSGVYPRESPGGWQLIGRTDAVLWDAAADPPARLVPGAAVRFVRGEVGS</sequence>
<evidence type="ECO:0000313" key="5">
    <source>
        <dbReference type="EMBL" id="GLI27928.1"/>
    </source>
</evidence>
<evidence type="ECO:0000256" key="3">
    <source>
        <dbReference type="ARBA" id="ARBA00022840"/>
    </source>
</evidence>
<dbReference type="RefSeq" id="WP_281884854.1">
    <property type="nucleotide sequence ID" value="NZ_BSDP01000001.1"/>
</dbReference>